<dbReference type="Gene3D" id="3.30.70.270">
    <property type="match status" value="1"/>
</dbReference>
<dbReference type="SUPFAM" id="SSF56672">
    <property type="entry name" value="DNA/RNA polymerases"/>
    <property type="match status" value="1"/>
</dbReference>
<evidence type="ECO:0000259" key="3">
    <source>
        <dbReference type="PROSITE" id="PS50158"/>
    </source>
</evidence>
<feature type="compositionally biased region" description="Low complexity" evidence="2">
    <location>
        <begin position="450"/>
        <end position="460"/>
    </location>
</feature>
<protein>
    <submittedName>
        <fullName evidence="4">Putative reverse transcriptase domain, ribonuclease H-like domain protein</fullName>
    </submittedName>
</protein>
<dbReference type="Pfam" id="PF24626">
    <property type="entry name" value="SH3_Tf2-1"/>
    <property type="match status" value="1"/>
</dbReference>
<feature type="region of interest" description="Disordered" evidence="2">
    <location>
        <begin position="445"/>
        <end position="471"/>
    </location>
</feature>
<feature type="compositionally biased region" description="Acidic residues" evidence="2">
    <location>
        <begin position="43"/>
        <end position="74"/>
    </location>
</feature>
<dbReference type="InterPro" id="IPR043502">
    <property type="entry name" value="DNA/RNA_pol_sf"/>
</dbReference>
<feature type="domain" description="CCHC-type" evidence="3">
    <location>
        <begin position="365"/>
        <end position="380"/>
    </location>
</feature>
<dbReference type="GO" id="GO:0003676">
    <property type="term" value="F:nucleic acid binding"/>
    <property type="evidence" value="ECO:0007669"/>
    <property type="project" value="InterPro"/>
</dbReference>
<comment type="caution">
    <text evidence="4">The sequence shown here is derived from an EMBL/GenBank/DDBJ whole genome shotgun (WGS) entry which is preliminary data.</text>
</comment>
<feature type="region of interest" description="Disordered" evidence="2">
    <location>
        <begin position="1"/>
        <end position="102"/>
    </location>
</feature>
<evidence type="ECO:0000313" key="4">
    <source>
        <dbReference type="EMBL" id="GEU40576.1"/>
    </source>
</evidence>
<keyword evidence="1" id="KW-0479">Metal-binding</keyword>
<keyword evidence="4" id="KW-0695">RNA-directed DNA polymerase</keyword>
<keyword evidence="1" id="KW-0862">Zinc</keyword>
<keyword evidence="4" id="KW-0808">Transferase</keyword>
<dbReference type="Gene3D" id="3.10.10.10">
    <property type="entry name" value="HIV Type 1 Reverse Transcriptase, subunit A, domain 1"/>
    <property type="match status" value="1"/>
</dbReference>
<accession>A0A6L2JUB4</accession>
<name>A0A6L2JUB4_TANCI</name>
<dbReference type="GO" id="GO:0008270">
    <property type="term" value="F:zinc ion binding"/>
    <property type="evidence" value="ECO:0007669"/>
    <property type="project" value="UniProtKB-KW"/>
</dbReference>
<proteinExistence type="predicted"/>
<dbReference type="InterPro" id="IPR043128">
    <property type="entry name" value="Rev_trsase/Diguanyl_cyclase"/>
</dbReference>
<dbReference type="InterPro" id="IPR056924">
    <property type="entry name" value="SH3_Tf2-1"/>
</dbReference>
<dbReference type="AlphaFoldDB" id="A0A6L2JUB4"/>
<dbReference type="SUPFAM" id="SSF57756">
    <property type="entry name" value="Retrovirus zinc finger-like domains"/>
    <property type="match status" value="1"/>
</dbReference>
<organism evidence="4">
    <name type="scientific">Tanacetum cinerariifolium</name>
    <name type="common">Dalmatian daisy</name>
    <name type="synonym">Chrysanthemum cinerariifolium</name>
    <dbReference type="NCBI Taxonomy" id="118510"/>
    <lineage>
        <taxon>Eukaryota</taxon>
        <taxon>Viridiplantae</taxon>
        <taxon>Streptophyta</taxon>
        <taxon>Embryophyta</taxon>
        <taxon>Tracheophyta</taxon>
        <taxon>Spermatophyta</taxon>
        <taxon>Magnoliopsida</taxon>
        <taxon>eudicotyledons</taxon>
        <taxon>Gunneridae</taxon>
        <taxon>Pentapetalae</taxon>
        <taxon>asterids</taxon>
        <taxon>campanulids</taxon>
        <taxon>Asterales</taxon>
        <taxon>Asteraceae</taxon>
        <taxon>Asteroideae</taxon>
        <taxon>Anthemideae</taxon>
        <taxon>Anthemidinae</taxon>
        <taxon>Tanacetum</taxon>
    </lineage>
</organism>
<dbReference type="InterPro" id="IPR001878">
    <property type="entry name" value="Znf_CCHC"/>
</dbReference>
<dbReference type="Gene3D" id="4.10.60.10">
    <property type="entry name" value="Zinc finger, CCHC-type"/>
    <property type="match status" value="1"/>
</dbReference>
<evidence type="ECO:0000256" key="1">
    <source>
        <dbReference type="PROSITE-ProRule" id="PRU00047"/>
    </source>
</evidence>
<dbReference type="EMBL" id="BKCJ010001320">
    <property type="protein sequence ID" value="GEU40576.1"/>
    <property type="molecule type" value="Genomic_DNA"/>
</dbReference>
<dbReference type="GO" id="GO:0003964">
    <property type="term" value="F:RNA-directed DNA polymerase activity"/>
    <property type="evidence" value="ECO:0007669"/>
    <property type="project" value="UniProtKB-KW"/>
</dbReference>
<dbReference type="InterPro" id="IPR036875">
    <property type="entry name" value="Znf_CCHC_sf"/>
</dbReference>
<dbReference type="PANTHER" id="PTHR46148:SF59">
    <property type="entry name" value="NUCLEOTIDYLTRANSFERASE, RIBONUCLEASE H"/>
    <property type="match status" value="1"/>
</dbReference>
<keyword evidence="4" id="KW-0548">Nucleotidyltransferase</keyword>
<evidence type="ECO:0000256" key="2">
    <source>
        <dbReference type="SAM" id="MobiDB-lite"/>
    </source>
</evidence>
<gene>
    <name evidence="4" type="ORF">Tci_012554</name>
</gene>
<dbReference type="PANTHER" id="PTHR46148">
    <property type="entry name" value="CHROMO DOMAIN-CONTAINING PROTEIN"/>
    <property type="match status" value="1"/>
</dbReference>
<reference evidence="4" key="1">
    <citation type="journal article" date="2019" name="Sci. Rep.">
        <title>Draft genome of Tanacetum cinerariifolium, the natural source of mosquito coil.</title>
        <authorList>
            <person name="Yamashiro T."/>
            <person name="Shiraishi A."/>
            <person name="Satake H."/>
            <person name="Nakayama K."/>
        </authorList>
    </citation>
    <scope>NUCLEOTIDE SEQUENCE</scope>
</reference>
<sequence length="751" mass="84316">MQSPTLLSTPILKRGGYFGKPTRSYQKEDDETVDGLTDYPIDGGDDVDDDEGDSYVDDADDENEEEEDEEEEEEHLAPADSAVVIPTDELFSPPEGTKPAAISFPPEAEVERLLTMPTPPPSPRALLSPPSARERLARCTAPATLPSPPPLPPPLHMPPPIDRRDDIPKIEMPPCKRLCLSTLGSRIAHQETIQIIEEEAYDVREAWAHSIGLSQAVHSELQTHQKQAELLALREQPRRVRQPGWDAMIDQALLRNSTNGDGSYSSYEDNRRNVQIARPCFYADFMKYQPLNFKETEGVASKPKTLDENIELANDLMDQKLCTYAKRQTNNKRKGTLPASAKVLATLTLQMLRGTMGQNPKGNGCFECGAPEHFKGDCPKLKNKDGEGYLMFKRMPDLFGTNIRQERGRQIDLIPRAAHVARAPYRLAPSEMKELSEQLQELSDKGFIRPSSSPGEPRSCSSKRKMGHSGCASTTGLFKNRLEIGLSPAEGARTRRSKNSIQNSVWTLRVPGHAIRTNKRTCDDILIYSKDEKEHKEHLKEILELLKKEKLFRGGINAERKGDYLCFSTTKGKAIVVADALSRKEMTKPLQVRALIMNIGLDRPKQILEAQIEALKPKKLENEDVGGMIIPKEKLEPCADGTLCLNGKSWLPCYGNLGFRKPMEFEVRDRVKLKVSPWKGVVRFGKQGKLNPRYVGPFKVLAKVRKVSNRLELSQELSRVYHTFHVSNLNKCYAEEPLVMSLEGIHVDDRL</sequence>
<dbReference type="PROSITE" id="PS50158">
    <property type="entry name" value="ZF_CCHC"/>
    <property type="match status" value="1"/>
</dbReference>
<keyword evidence="1" id="KW-0863">Zinc-finger</keyword>